<evidence type="ECO:0000256" key="1">
    <source>
        <dbReference type="ARBA" id="ARBA00022801"/>
    </source>
</evidence>
<dbReference type="InterPro" id="IPR029058">
    <property type="entry name" value="AB_hydrolase_fold"/>
</dbReference>
<dbReference type="InterPro" id="IPR050266">
    <property type="entry name" value="AB_hydrolase_sf"/>
</dbReference>
<organism evidence="3 4">
    <name type="scientific">Microbacterium koreense</name>
    <dbReference type="NCBI Taxonomy" id="323761"/>
    <lineage>
        <taxon>Bacteria</taxon>
        <taxon>Bacillati</taxon>
        <taxon>Actinomycetota</taxon>
        <taxon>Actinomycetes</taxon>
        <taxon>Micrococcales</taxon>
        <taxon>Microbacteriaceae</taxon>
        <taxon>Microbacterium</taxon>
    </lineage>
</organism>
<evidence type="ECO:0000313" key="3">
    <source>
        <dbReference type="EMBL" id="MFD0779989.1"/>
    </source>
</evidence>
<dbReference type="InterPro" id="IPR000073">
    <property type="entry name" value="AB_hydrolase_1"/>
</dbReference>
<sequence>MSFDPVRIQGPAGALAGWVRPGTDDAAIPILFLHPINMQGRIWFDLANELGPERTLFMPDLRAHGDSDPDGDFGLDEWLSDIEAFIDQVGPAVPAHVVGGSLGGSLAVCLAGSRPEAVLSITAIGSSLNFEGADAQAVLDVFDEYGVPGTFEKVFPEITFGPYVDRGIIDLGIRLSNPNPVEIVKRVWEATVYSDSTDRAARIDVPTLVLTGQFDGTCTPELGMQMARALRTELVLMPDIGHMPMLEAPARVAHLVSAHLDHTERTPS</sequence>
<dbReference type="EMBL" id="JBHTIM010000001">
    <property type="protein sequence ID" value="MFD0779989.1"/>
    <property type="molecule type" value="Genomic_DNA"/>
</dbReference>
<accession>A0ABW2ZNU7</accession>
<protein>
    <submittedName>
        <fullName evidence="3">Alpha/beta fold hydrolase</fullName>
    </submittedName>
</protein>
<dbReference type="GO" id="GO:0016787">
    <property type="term" value="F:hydrolase activity"/>
    <property type="evidence" value="ECO:0007669"/>
    <property type="project" value="UniProtKB-KW"/>
</dbReference>
<dbReference type="PANTHER" id="PTHR43798">
    <property type="entry name" value="MONOACYLGLYCEROL LIPASE"/>
    <property type="match status" value="1"/>
</dbReference>
<dbReference type="RefSeq" id="WP_378751611.1">
    <property type="nucleotide sequence ID" value="NZ_JBHSSV010000006.1"/>
</dbReference>
<feature type="domain" description="AB hydrolase-1" evidence="2">
    <location>
        <begin position="30"/>
        <end position="254"/>
    </location>
</feature>
<dbReference type="Gene3D" id="3.40.50.1820">
    <property type="entry name" value="alpha/beta hydrolase"/>
    <property type="match status" value="1"/>
</dbReference>
<dbReference type="Proteomes" id="UP001597042">
    <property type="component" value="Unassembled WGS sequence"/>
</dbReference>
<keyword evidence="1 3" id="KW-0378">Hydrolase</keyword>
<dbReference type="Pfam" id="PF12697">
    <property type="entry name" value="Abhydrolase_6"/>
    <property type="match status" value="1"/>
</dbReference>
<comment type="caution">
    <text evidence="3">The sequence shown here is derived from an EMBL/GenBank/DDBJ whole genome shotgun (WGS) entry which is preliminary data.</text>
</comment>
<keyword evidence="4" id="KW-1185">Reference proteome</keyword>
<reference evidence="4" key="1">
    <citation type="journal article" date="2019" name="Int. J. Syst. Evol. Microbiol.">
        <title>The Global Catalogue of Microorganisms (GCM) 10K type strain sequencing project: providing services to taxonomists for standard genome sequencing and annotation.</title>
        <authorList>
            <consortium name="The Broad Institute Genomics Platform"/>
            <consortium name="The Broad Institute Genome Sequencing Center for Infectious Disease"/>
            <person name="Wu L."/>
            <person name="Ma J."/>
        </authorList>
    </citation>
    <scope>NUCLEOTIDE SEQUENCE [LARGE SCALE GENOMIC DNA]</scope>
    <source>
        <strain evidence="4">CCUG 50754</strain>
    </source>
</reference>
<name>A0ABW2ZNU7_9MICO</name>
<proteinExistence type="predicted"/>
<evidence type="ECO:0000313" key="4">
    <source>
        <dbReference type="Proteomes" id="UP001597042"/>
    </source>
</evidence>
<dbReference type="PANTHER" id="PTHR43798:SF31">
    <property type="entry name" value="AB HYDROLASE SUPERFAMILY PROTEIN YCLE"/>
    <property type="match status" value="1"/>
</dbReference>
<evidence type="ECO:0000259" key="2">
    <source>
        <dbReference type="Pfam" id="PF12697"/>
    </source>
</evidence>
<gene>
    <name evidence="3" type="ORF">ACFQZV_01590</name>
</gene>
<dbReference type="SUPFAM" id="SSF53474">
    <property type="entry name" value="alpha/beta-Hydrolases"/>
    <property type="match status" value="1"/>
</dbReference>